<organism evidence="1">
    <name type="scientific">Vibrio alginolyticus</name>
    <dbReference type="NCBI Taxonomy" id="663"/>
    <lineage>
        <taxon>Bacteria</taxon>
        <taxon>Pseudomonadati</taxon>
        <taxon>Pseudomonadota</taxon>
        <taxon>Gammaproteobacteria</taxon>
        <taxon>Vibrionales</taxon>
        <taxon>Vibrionaceae</taxon>
        <taxon>Vibrio</taxon>
    </lineage>
</organism>
<keyword evidence="1" id="KW-0614">Plasmid</keyword>
<dbReference type="AlphaFoldDB" id="A0A1P8DPN0"/>
<dbReference type="EMBL" id="KX957969">
    <property type="protein sequence ID" value="APU91097.1"/>
    <property type="molecule type" value="Genomic_DNA"/>
</dbReference>
<accession>A0A1P8DPN0</accession>
<proteinExistence type="predicted"/>
<protein>
    <submittedName>
        <fullName evidence="1">Uncharacterized protein</fullName>
    </submittedName>
</protein>
<name>A0A1P8DPN0_VIBAL</name>
<sequence>MTDITTDTFLSNLKKAAKSIKNTQNVSHSEALDLAAISYGFDSYHALTARRKRINNEANTPNANLGTNGVNRQYAQAQGNRGKQLNPNQKSSLIIAFNDDLIIRRFDMVDGVVKSTAENFKTEYLDKGFAEEIGGKFVLRKGDKSFLKHHYHYIEILKDKTQPWTVEEANKLLEEQVSDRIGKNYREFMYIDGKLVRNHISDEREAEYNRYDDIQYHPAIDGYYDSY</sequence>
<evidence type="ECO:0000313" key="1">
    <source>
        <dbReference type="EMBL" id="APU91097.1"/>
    </source>
</evidence>
<geneLocation type="plasmid" evidence="1">
    <name>pVAS114</name>
</geneLocation>
<reference evidence="1" key="1">
    <citation type="submission" date="2016-10" db="EMBL/GenBank/DDBJ databases">
        <title>Evolution and Comparative Genomics of Conjugative MDR Plasmids in Vibrio species.</title>
        <authorList>
            <person name="Li R."/>
            <person name="Ye L."/>
            <person name="Wong M.Ho.Yin."/>
            <person name="Zheng Z."/>
            <person name="Chan E.Wai.Chi."/>
            <person name="Chen S."/>
        </authorList>
    </citation>
    <scope>NUCLEOTIDE SEQUENCE</scope>
    <source>
        <plasmid evidence="1">pVAS114</plasmid>
    </source>
</reference>